<evidence type="ECO:0000313" key="1">
    <source>
        <dbReference type="EMBL" id="ABD25066.1"/>
    </source>
</evidence>
<dbReference type="EMBL" id="CP000248">
    <property type="protein sequence ID" value="ABD25066.1"/>
    <property type="molecule type" value="Genomic_DNA"/>
</dbReference>
<evidence type="ECO:0000313" key="2">
    <source>
        <dbReference type="Proteomes" id="UP000009134"/>
    </source>
</evidence>
<proteinExistence type="predicted"/>
<dbReference type="STRING" id="279238.Saro_0619"/>
<reference evidence="2" key="1">
    <citation type="submission" date="2006-01" db="EMBL/GenBank/DDBJ databases">
        <title>Complete sequence of Novosphingobium aromaticivorans DSM 12444.</title>
        <authorList>
            <consortium name="US DOE Joint Genome Institute"/>
            <person name="Copeland A."/>
            <person name="Lucas S."/>
            <person name="Lapidus A."/>
            <person name="Barry K."/>
            <person name="Detter J.C."/>
            <person name="Glavina T."/>
            <person name="Hammon N."/>
            <person name="Israni S."/>
            <person name="Pitluck S."/>
            <person name="Chain P."/>
            <person name="Malfatti S."/>
            <person name="Shin M."/>
            <person name="Vergez L."/>
            <person name="Schmutz J."/>
            <person name="Larimer F."/>
            <person name="Land M."/>
            <person name="Kyrpides N."/>
            <person name="Ivanova N."/>
            <person name="Fredrickson J."/>
            <person name="Balkwill D."/>
            <person name="Romine M.F."/>
            <person name="Richardson P."/>
        </authorList>
    </citation>
    <scope>NUCLEOTIDE SEQUENCE [LARGE SCALE GENOMIC DNA]</scope>
    <source>
        <strain evidence="2">ATCC 700278 / DSM 12444 / CCUG 56034 / CIP 105152 / NBRC 16084 / F199</strain>
    </source>
</reference>
<organism evidence="1 2">
    <name type="scientific">Novosphingobium aromaticivorans (strain ATCC 700278 / DSM 12444 / CCUG 56034 / CIP 105152 / NBRC 16084 / F199)</name>
    <dbReference type="NCBI Taxonomy" id="279238"/>
    <lineage>
        <taxon>Bacteria</taxon>
        <taxon>Pseudomonadati</taxon>
        <taxon>Pseudomonadota</taxon>
        <taxon>Alphaproteobacteria</taxon>
        <taxon>Sphingomonadales</taxon>
        <taxon>Sphingomonadaceae</taxon>
        <taxon>Novosphingobium</taxon>
    </lineage>
</organism>
<dbReference type="Proteomes" id="UP000009134">
    <property type="component" value="Chromosome"/>
</dbReference>
<keyword evidence="2" id="KW-1185">Reference proteome</keyword>
<gene>
    <name evidence="1" type="ordered locus">Saro_0619</name>
</gene>
<dbReference type="AlphaFoldDB" id="Q2GAQ7"/>
<name>Q2GAQ7_NOVAD</name>
<accession>Q2GAQ7</accession>
<dbReference type="RefSeq" id="WP_011444280.1">
    <property type="nucleotide sequence ID" value="NC_007794.1"/>
</dbReference>
<dbReference type="KEGG" id="nar:Saro_0619"/>
<dbReference type="HOGENOM" id="CLU_2220454_0_0_5"/>
<protein>
    <submittedName>
        <fullName evidence="1">Uncharacterized protein</fullName>
    </submittedName>
</protein>
<sequence length="106" mass="12003">MILEPILDSRVVDWGEQQRAYDRALRQHLADVPDPEEYAICLPQDVRCALAAAVMRHEGCYAYPQDIALLRPLGLCDFSSDRHRGRLLTAFGMQVRKAVLAMMMGD</sequence>